<feature type="compositionally biased region" description="Basic and acidic residues" evidence="1">
    <location>
        <begin position="40"/>
        <end position="56"/>
    </location>
</feature>
<protein>
    <submittedName>
        <fullName evidence="3">Uncharacterized protein</fullName>
    </submittedName>
</protein>
<evidence type="ECO:0000256" key="1">
    <source>
        <dbReference type="SAM" id="MobiDB-lite"/>
    </source>
</evidence>
<keyword evidence="2" id="KW-1185">Reference proteome</keyword>
<proteinExistence type="predicted"/>
<dbReference type="AlphaFoldDB" id="A0A915HVT5"/>
<name>A0A915HVT5_ROMCU</name>
<organism evidence="2 3">
    <name type="scientific">Romanomermis culicivorax</name>
    <name type="common">Nematode worm</name>
    <dbReference type="NCBI Taxonomy" id="13658"/>
    <lineage>
        <taxon>Eukaryota</taxon>
        <taxon>Metazoa</taxon>
        <taxon>Ecdysozoa</taxon>
        <taxon>Nematoda</taxon>
        <taxon>Enoplea</taxon>
        <taxon>Dorylaimia</taxon>
        <taxon>Mermithida</taxon>
        <taxon>Mermithoidea</taxon>
        <taxon>Mermithidae</taxon>
        <taxon>Romanomermis</taxon>
    </lineage>
</organism>
<feature type="region of interest" description="Disordered" evidence="1">
    <location>
        <begin position="37"/>
        <end position="56"/>
    </location>
</feature>
<dbReference type="Proteomes" id="UP000887565">
    <property type="component" value="Unplaced"/>
</dbReference>
<evidence type="ECO:0000313" key="2">
    <source>
        <dbReference type="Proteomes" id="UP000887565"/>
    </source>
</evidence>
<dbReference type="WBParaSite" id="nRc.2.0.1.t06014-RA">
    <property type="protein sequence ID" value="nRc.2.0.1.t06014-RA"/>
    <property type="gene ID" value="nRc.2.0.1.g06014"/>
</dbReference>
<evidence type="ECO:0000313" key="3">
    <source>
        <dbReference type="WBParaSite" id="nRc.2.0.1.t06014-RA"/>
    </source>
</evidence>
<reference evidence="3" key="1">
    <citation type="submission" date="2022-11" db="UniProtKB">
        <authorList>
            <consortium name="WormBaseParasite"/>
        </authorList>
    </citation>
    <scope>IDENTIFICATION</scope>
</reference>
<sequence>YQIHTTSLCCPISSSLIVFPGIPDFLNFLPGPKRRLKPQKNWEDKRDKRTNEEQEVEDKTRAVQLILCRGMPDCTKACVSSNSNSFVADLADSDFFKASMRNDCLLAVQLATS</sequence>
<accession>A0A915HVT5</accession>